<dbReference type="Proteomes" id="UP000837803">
    <property type="component" value="Unassembled WGS sequence"/>
</dbReference>
<dbReference type="InterPro" id="IPR036113">
    <property type="entry name" value="Asp/Glu-ADT_sf_sub_c"/>
</dbReference>
<keyword evidence="1" id="KW-0547">Nucleotide-binding</keyword>
<dbReference type="PANTHER" id="PTHR15004:SF0">
    <property type="entry name" value="GLUTAMYL-TRNA(GLN) AMIDOTRANSFERASE SUBUNIT C, MITOCHONDRIAL"/>
    <property type="match status" value="1"/>
</dbReference>
<dbReference type="HAMAP" id="MF_00122">
    <property type="entry name" value="GatC"/>
    <property type="match status" value="1"/>
</dbReference>
<proteinExistence type="inferred from homology"/>
<protein>
    <recommendedName>
        <fullName evidence="1">Aspartyl/glutamyl-tRNA(Asn/Gln) amidotransferase subunit C</fullName>
        <shortName evidence="1">Asp/Glu-ADT subunit C</shortName>
        <ecNumber evidence="1">6.3.5.-</ecNumber>
    </recommendedName>
</protein>
<dbReference type="Gene3D" id="1.10.20.60">
    <property type="entry name" value="Glu-tRNAGln amidotransferase C subunit, N-terminal domain"/>
    <property type="match status" value="1"/>
</dbReference>
<keyword evidence="1" id="KW-0067">ATP-binding</keyword>
<evidence type="ECO:0000313" key="3">
    <source>
        <dbReference type="Proteomes" id="UP000837803"/>
    </source>
</evidence>
<evidence type="ECO:0000313" key="2">
    <source>
        <dbReference type="EMBL" id="CAH1000135.1"/>
    </source>
</evidence>
<comment type="caution">
    <text evidence="2">The sequence shown here is derived from an EMBL/GenBank/DDBJ whole genome shotgun (WGS) entry which is preliminary data.</text>
</comment>
<accession>A0ABM9AZM7</accession>
<organism evidence="2 3">
    <name type="scientific">Neolewinella maritima</name>
    <dbReference type="NCBI Taxonomy" id="1383882"/>
    <lineage>
        <taxon>Bacteria</taxon>
        <taxon>Pseudomonadati</taxon>
        <taxon>Bacteroidota</taxon>
        <taxon>Saprospiria</taxon>
        <taxon>Saprospirales</taxon>
        <taxon>Lewinellaceae</taxon>
        <taxon>Neolewinella</taxon>
    </lineage>
</organism>
<name>A0ABM9AZM7_9BACT</name>
<comment type="catalytic activity">
    <reaction evidence="1">
        <text>L-glutamyl-tRNA(Gln) + L-glutamine + ATP + H2O = L-glutaminyl-tRNA(Gln) + L-glutamate + ADP + phosphate + H(+)</text>
        <dbReference type="Rhea" id="RHEA:17521"/>
        <dbReference type="Rhea" id="RHEA-COMP:9681"/>
        <dbReference type="Rhea" id="RHEA-COMP:9684"/>
        <dbReference type="ChEBI" id="CHEBI:15377"/>
        <dbReference type="ChEBI" id="CHEBI:15378"/>
        <dbReference type="ChEBI" id="CHEBI:29985"/>
        <dbReference type="ChEBI" id="CHEBI:30616"/>
        <dbReference type="ChEBI" id="CHEBI:43474"/>
        <dbReference type="ChEBI" id="CHEBI:58359"/>
        <dbReference type="ChEBI" id="CHEBI:78520"/>
        <dbReference type="ChEBI" id="CHEBI:78521"/>
        <dbReference type="ChEBI" id="CHEBI:456216"/>
    </reaction>
</comment>
<reference evidence="2" key="1">
    <citation type="submission" date="2021-12" db="EMBL/GenBank/DDBJ databases">
        <authorList>
            <person name="Rodrigo-Torres L."/>
            <person name="Arahal R. D."/>
            <person name="Lucena T."/>
        </authorList>
    </citation>
    <scope>NUCLEOTIDE SEQUENCE</scope>
    <source>
        <strain evidence="2">CECT 8419</strain>
    </source>
</reference>
<dbReference type="NCBIfam" id="TIGR00135">
    <property type="entry name" value="gatC"/>
    <property type="match status" value="1"/>
</dbReference>
<dbReference type="SUPFAM" id="SSF141000">
    <property type="entry name" value="Glu-tRNAGln amidotransferase C subunit"/>
    <property type="match status" value="1"/>
</dbReference>
<dbReference type="PANTHER" id="PTHR15004">
    <property type="entry name" value="GLUTAMYL-TRNA(GLN) AMIDOTRANSFERASE SUBUNIT C, MITOCHONDRIAL"/>
    <property type="match status" value="1"/>
</dbReference>
<dbReference type="RefSeq" id="WP_238750190.1">
    <property type="nucleotide sequence ID" value="NZ_CAKLPZ010000001.1"/>
</dbReference>
<dbReference type="EMBL" id="CAKLPZ010000001">
    <property type="protein sequence ID" value="CAH1000135.1"/>
    <property type="molecule type" value="Genomic_DNA"/>
</dbReference>
<dbReference type="Pfam" id="PF02686">
    <property type="entry name" value="GatC"/>
    <property type="match status" value="1"/>
</dbReference>
<comment type="similarity">
    <text evidence="1">Belongs to the GatC family.</text>
</comment>
<dbReference type="GO" id="GO:0016874">
    <property type="term" value="F:ligase activity"/>
    <property type="evidence" value="ECO:0007669"/>
    <property type="project" value="UniProtKB-KW"/>
</dbReference>
<gene>
    <name evidence="1 2" type="primary">gatC</name>
    <name evidence="2" type="ORF">LEM8419_01282</name>
</gene>
<evidence type="ECO:0000256" key="1">
    <source>
        <dbReference type="HAMAP-Rule" id="MF_00122"/>
    </source>
</evidence>
<dbReference type="EC" id="6.3.5.-" evidence="1"/>
<dbReference type="InterPro" id="IPR003837">
    <property type="entry name" value="GatC"/>
</dbReference>
<comment type="catalytic activity">
    <reaction evidence="1">
        <text>L-aspartyl-tRNA(Asn) + L-glutamine + ATP + H2O = L-asparaginyl-tRNA(Asn) + L-glutamate + ADP + phosphate + 2 H(+)</text>
        <dbReference type="Rhea" id="RHEA:14513"/>
        <dbReference type="Rhea" id="RHEA-COMP:9674"/>
        <dbReference type="Rhea" id="RHEA-COMP:9677"/>
        <dbReference type="ChEBI" id="CHEBI:15377"/>
        <dbReference type="ChEBI" id="CHEBI:15378"/>
        <dbReference type="ChEBI" id="CHEBI:29985"/>
        <dbReference type="ChEBI" id="CHEBI:30616"/>
        <dbReference type="ChEBI" id="CHEBI:43474"/>
        <dbReference type="ChEBI" id="CHEBI:58359"/>
        <dbReference type="ChEBI" id="CHEBI:78515"/>
        <dbReference type="ChEBI" id="CHEBI:78516"/>
        <dbReference type="ChEBI" id="CHEBI:456216"/>
    </reaction>
</comment>
<keyword evidence="3" id="KW-1185">Reference proteome</keyword>
<keyword evidence="1" id="KW-0648">Protein biosynthesis</keyword>
<comment type="function">
    <text evidence="1">Allows the formation of correctly charged Asn-tRNA(Asn) or Gln-tRNA(Gln) through the transamidation of misacylated Asp-tRNA(Asn) or Glu-tRNA(Gln) in organisms which lack either or both of asparaginyl-tRNA or glutaminyl-tRNA synthetases. The reaction takes place in the presence of glutamine and ATP through an activated phospho-Asp-tRNA(Asn) or phospho-Glu-tRNA(Gln).</text>
</comment>
<keyword evidence="1 2" id="KW-0436">Ligase</keyword>
<comment type="subunit">
    <text evidence="1">Heterotrimer of A, B and C subunits.</text>
</comment>
<sequence length="94" mass="10512">MVVDDALVLRLAKLAKLAPAPERVDQLRGDLVRILAMVEKLDDLDLQDVKPLRYVTEVEHALRPDEVGDHIDRSVALANAPDSDGEYFKVPRVI</sequence>